<dbReference type="Gene3D" id="3.90.1210.10">
    <property type="entry name" value="Antifreeze-like/N-acetylneuraminic acid synthase C-terminal domain"/>
    <property type="match status" value="1"/>
</dbReference>
<name>X0TBA5_9ZZZZ</name>
<protein>
    <recommendedName>
        <fullName evidence="2">SAF domain-containing protein</fullName>
    </recommendedName>
</protein>
<feature type="non-terminal residue" evidence="1">
    <location>
        <position position="92"/>
    </location>
</feature>
<proteinExistence type="predicted"/>
<evidence type="ECO:0008006" key="2">
    <source>
        <dbReference type="Google" id="ProtNLM"/>
    </source>
</evidence>
<sequence length="92" mass="10468">MRGVFAKGNIKKGTKIKSSDIFFAMPLLKGQLTSGQWNENMVADRNYTKGDLIPEKLNQRKITKKEIIYQAIHEIKGMLNEARIVVGNEFDV</sequence>
<reference evidence="1" key="1">
    <citation type="journal article" date="2014" name="Front. Microbiol.">
        <title>High frequency of phylogenetically diverse reductive dehalogenase-homologous genes in deep subseafloor sedimentary metagenomes.</title>
        <authorList>
            <person name="Kawai M."/>
            <person name="Futagami T."/>
            <person name="Toyoda A."/>
            <person name="Takaki Y."/>
            <person name="Nishi S."/>
            <person name="Hori S."/>
            <person name="Arai W."/>
            <person name="Tsubouchi T."/>
            <person name="Morono Y."/>
            <person name="Uchiyama I."/>
            <person name="Ito T."/>
            <person name="Fujiyama A."/>
            <person name="Inagaki F."/>
            <person name="Takami H."/>
        </authorList>
    </citation>
    <scope>NUCLEOTIDE SEQUENCE</scope>
    <source>
        <strain evidence="1">Expedition CK06-06</strain>
    </source>
</reference>
<comment type="caution">
    <text evidence="1">The sequence shown here is derived from an EMBL/GenBank/DDBJ whole genome shotgun (WGS) entry which is preliminary data.</text>
</comment>
<dbReference type="EMBL" id="BARS01014144">
    <property type="protein sequence ID" value="GAF90474.1"/>
    <property type="molecule type" value="Genomic_DNA"/>
</dbReference>
<organism evidence="1">
    <name type="scientific">marine sediment metagenome</name>
    <dbReference type="NCBI Taxonomy" id="412755"/>
    <lineage>
        <taxon>unclassified sequences</taxon>
        <taxon>metagenomes</taxon>
        <taxon>ecological metagenomes</taxon>
    </lineage>
</organism>
<evidence type="ECO:0000313" key="1">
    <source>
        <dbReference type="EMBL" id="GAF90474.1"/>
    </source>
</evidence>
<dbReference type="AlphaFoldDB" id="X0TBA5"/>
<accession>X0TBA5</accession>
<gene>
    <name evidence="1" type="ORF">S01H1_24066</name>
</gene>